<feature type="transmembrane region" description="Helical" evidence="1">
    <location>
        <begin position="201"/>
        <end position="219"/>
    </location>
</feature>
<dbReference type="InterPro" id="IPR036689">
    <property type="entry name" value="ESAT-6-like_sf"/>
</dbReference>
<dbReference type="RefSeq" id="WP_227570014.1">
    <property type="nucleotide sequence ID" value="NZ_CP101988.1"/>
</dbReference>
<evidence type="ECO:0000313" key="2">
    <source>
        <dbReference type="EMBL" id="UUI75105.1"/>
    </source>
</evidence>
<feature type="transmembrane region" description="Helical" evidence="1">
    <location>
        <begin position="318"/>
        <end position="338"/>
    </location>
</feature>
<evidence type="ECO:0000256" key="1">
    <source>
        <dbReference type="SAM" id="Phobius"/>
    </source>
</evidence>
<dbReference type="Gene3D" id="1.10.287.1060">
    <property type="entry name" value="ESAT-6-like"/>
    <property type="match status" value="1"/>
</dbReference>
<proteinExistence type="predicted"/>
<keyword evidence="1" id="KW-0472">Membrane</keyword>
<protein>
    <submittedName>
        <fullName evidence="2">Uncharacterized protein</fullName>
    </submittedName>
</protein>
<keyword evidence="1" id="KW-0812">Transmembrane</keyword>
<name>A0ABY5KZH4_9CELL</name>
<dbReference type="SUPFAM" id="SSF140453">
    <property type="entry name" value="EsxAB dimer-like"/>
    <property type="match status" value="1"/>
</dbReference>
<gene>
    <name evidence="2" type="ORF">NP064_15230</name>
</gene>
<dbReference type="EMBL" id="CP101988">
    <property type="protein sequence ID" value="UUI75105.1"/>
    <property type="molecule type" value="Genomic_DNA"/>
</dbReference>
<sequence length="452" mass="44834">MTATLTIDAVRAWRPEALADAAVGVGTAREAVAAEVSAAKSAVERLTSVWQGTAADAAAERMAKEAATGTALADALEHARSALVAGAADIGAARTALLSTVTSIQDDGFTVASDGAVTPRTLPPVMTAPGDPTGAAAARDARQRTLNAAAVDHSAQLGTALAVVAVADKLTADRLAKAEVPQGLEAAVQAYLQRLMDGQDALAALGSAGAGGVALAMVVKKGISTATKGNAYLQFLKASFAPITDYGTMVNNFAKSDEMLDLFSKGAKNGGILRFVVGSKAATAVGKLFLPLTVVTGGIDAITGGGYEGGRGWATRGFGAAGALGAGALIASGAGLIALGPVGLGIAGAAVIAYGAWSLGNLVWDNREAIGDFFQSVGGHIADGASAAWRATAGVATDAWNATAGVATDAWNATTSAVSDATKWAGDRLSDAGDAISDFGKGALNTLSFGFL</sequence>
<reference evidence="2 3" key="1">
    <citation type="submission" date="2022-07" db="EMBL/GenBank/DDBJ databases">
        <title>Novel species in genus cellulomonas.</title>
        <authorList>
            <person name="Ye L."/>
        </authorList>
    </citation>
    <scope>NUCLEOTIDE SEQUENCE [LARGE SCALE GENOMIC DNA]</scope>
    <source>
        <strain evidence="3">zg-Y338</strain>
    </source>
</reference>
<accession>A0ABY5KZH4</accession>
<feature type="transmembrane region" description="Helical" evidence="1">
    <location>
        <begin position="344"/>
        <end position="364"/>
    </location>
</feature>
<evidence type="ECO:0000313" key="3">
    <source>
        <dbReference type="Proteomes" id="UP001316189"/>
    </source>
</evidence>
<dbReference type="Proteomes" id="UP001316189">
    <property type="component" value="Chromosome"/>
</dbReference>
<keyword evidence="1" id="KW-1133">Transmembrane helix</keyword>
<keyword evidence="3" id="KW-1185">Reference proteome</keyword>
<organism evidence="2 3">
    <name type="scientific">Cellulomonas chengniuliangii</name>
    <dbReference type="NCBI Taxonomy" id="2968084"/>
    <lineage>
        <taxon>Bacteria</taxon>
        <taxon>Bacillati</taxon>
        <taxon>Actinomycetota</taxon>
        <taxon>Actinomycetes</taxon>
        <taxon>Micrococcales</taxon>
        <taxon>Cellulomonadaceae</taxon>
        <taxon>Cellulomonas</taxon>
    </lineage>
</organism>